<dbReference type="Proteomes" id="UP000468327">
    <property type="component" value="Unassembled WGS sequence"/>
</dbReference>
<organism evidence="1 2">
    <name type="scientific">Gordonibacter urolithinfaciens</name>
    <dbReference type="NCBI Taxonomy" id="1335613"/>
    <lineage>
        <taxon>Bacteria</taxon>
        <taxon>Bacillati</taxon>
        <taxon>Actinomycetota</taxon>
        <taxon>Coriobacteriia</taxon>
        <taxon>Eggerthellales</taxon>
        <taxon>Eggerthellaceae</taxon>
        <taxon>Gordonibacter</taxon>
    </lineage>
</organism>
<name>A0A6N8ILI6_9ACTN</name>
<reference evidence="1 2" key="1">
    <citation type="submission" date="2019-11" db="EMBL/GenBank/DDBJ databases">
        <title>Whole genome shotgun sequencing (WGS) data from Adlercreutzia equolifaciens ResAG-91, Eggerthella lenta MRI-F36, MRI-F37, MRI-F40, ResAG-49, ResAG-88, ResAG-121, ResAG-145, and Gordonibacter sp. ResAG-5, ResAG-26, ResAG-43, ResAG-50, ResAG-59.</title>
        <authorList>
            <person name="Stoll D.A."/>
            <person name="Danylec N."/>
            <person name="Franz C.M.A.P."/>
            <person name="Huch M."/>
        </authorList>
    </citation>
    <scope>NUCLEOTIDE SEQUENCE [LARGE SCALE GENOMIC DNA]</scope>
    <source>
        <strain evidence="1 2">ResAG-59</strain>
    </source>
</reference>
<dbReference type="RefSeq" id="WP_157006138.1">
    <property type="nucleotide sequence ID" value="NZ_WPOC01000037.1"/>
</dbReference>
<proteinExistence type="predicted"/>
<keyword evidence="2" id="KW-1185">Reference proteome</keyword>
<evidence type="ECO:0000313" key="1">
    <source>
        <dbReference type="EMBL" id="MVN16615.1"/>
    </source>
</evidence>
<gene>
    <name evidence="1" type="ORF">GO738_14925</name>
</gene>
<sequence length="125" mass="13505">MAAGGEASPAPFALLARAHIERLGVSKAEFCRRTLLSEKTYERIRYGRIADRPRPETVMQVCVGLGLPLPDAEELFNAAGYHLGGCVLHEAYRALLAQGGLTVYGCDAALRSLGLPPLARWAEEP</sequence>
<dbReference type="AlphaFoldDB" id="A0A6N8ILI6"/>
<evidence type="ECO:0000313" key="2">
    <source>
        <dbReference type="Proteomes" id="UP000468327"/>
    </source>
</evidence>
<protein>
    <submittedName>
        <fullName evidence="1">Dethiobiotin synthetase</fullName>
    </submittedName>
</protein>
<comment type="caution">
    <text evidence="1">The sequence shown here is derived from an EMBL/GenBank/DDBJ whole genome shotgun (WGS) entry which is preliminary data.</text>
</comment>
<accession>A0A6N8ILI6</accession>
<dbReference type="EMBL" id="WPOC01000037">
    <property type="protein sequence ID" value="MVN16615.1"/>
    <property type="molecule type" value="Genomic_DNA"/>
</dbReference>